<reference evidence="3" key="1">
    <citation type="submission" date="2025-08" db="UniProtKB">
        <authorList>
            <consortium name="RefSeq"/>
        </authorList>
    </citation>
    <scope>IDENTIFICATION</scope>
    <source>
        <tissue evidence="3">Ear skin</tissue>
    </source>
</reference>
<dbReference type="GeneID" id="116668098"/>
<name>A0A8B8U8K3_CAMFR</name>
<accession>A0A8B8U8K3</accession>
<feature type="region of interest" description="Disordered" evidence="1">
    <location>
        <begin position="1"/>
        <end position="29"/>
    </location>
</feature>
<dbReference type="AlphaFoldDB" id="A0A8B8U8K3"/>
<keyword evidence="2" id="KW-1185">Reference proteome</keyword>
<dbReference type="RefSeq" id="XP_032350545.1">
    <property type="nucleotide sequence ID" value="XM_032494654.1"/>
</dbReference>
<protein>
    <submittedName>
        <fullName evidence="3">Saccharopine dehydrogenase-like oxidoreductase</fullName>
    </submittedName>
</protein>
<organism evidence="2 3">
    <name type="scientific">Camelus ferus</name>
    <name type="common">Wild bactrian camel</name>
    <name type="synonym">Camelus bactrianus ferus</name>
    <dbReference type="NCBI Taxonomy" id="419612"/>
    <lineage>
        <taxon>Eukaryota</taxon>
        <taxon>Metazoa</taxon>
        <taxon>Chordata</taxon>
        <taxon>Craniata</taxon>
        <taxon>Vertebrata</taxon>
        <taxon>Euteleostomi</taxon>
        <taxon>Mammalia</taxon>
        <taxon>Eutheria</taxon>
        <taxon>Laurasiatheria</taxon>
        <taxon>Artiodactyla</taxon>
        <taxon>Tylopoda</taxon>
        <taxon>Camelidae</taxon>
        <taxon>Camelus</taxon>
    </lineage>
</organism>
<evidence type="ECO:0000256" key="1">
    <source>
        <dbReference type="SAM" id="MobiDB-lite"/>
    </source>
</evidence>
<dbReference type="Proteomes" id="UP000694856">
    <property type="component" value="Chromosome 13"/>
</dbReference>
<dbReference type="KEGG" id="cfr:116668098"/>
<evidence type="ECO:0000313" key="3">
    <source>
        <dbReference type="RefSeq" id="XP_032350545.1"/>
    </source>
</evidence>
<sequence>MTEQVSRSGPPTCRGPRGPLPGEAAASAGEVAVKPGRPILSSEVGIIICDITSLASLDEMATPATVVLNCVGQELEEKKAGFKRKMILILDMLKLRCLLDIFELRQEMHTK</sequence>
<proteinExistence type="predicted"/>
<evidence type="ECO:0000313" key="2">
    <source>
        <dbReference type="Proteomes" id="UP000694856"/>
    </source>
</evidence>
<gene>
    <name evidence="3" type="primary">LOC116668098</name>
</gene>